<evidence type="ECO:0000313" key="2">
    <source>
        <dbReference type="Proteomes" id="UP000029389"/>
    </source>
</evidence>
<accession>A0A090YKA8</accession>
<dbReference type="Proteomes" id="UP000029389">
    <property type="component" value="Unassembled WGS sequence"/>
</dbReference>
<sequence length="33" mass="3648">MMNKFKTNNFLNTMSMVLSALIDAKAVASTLNK</sequence>
<dbReference type="AlphaFoldDB" id="A0A090YKA8"/>
<comment type="caution">
    <text evidence="1">The sequence shown here is derived from an EMBL/GenBank/DDBJ whole genome shotgun (WGS) entry which is preliminary data.</text>
</comment>
<proteinExistence type="predicted"/>
<name>A0A090YKA8_9BACI</name>
<gene>
    <name evidence="1" type="ORF">DJ93_2706</name>
</gene>
<organism evidence="1 2">
    <name type="scientific">Bacillus clarus</name>
    <dbReference type="NCBI Taxonomy" id="2338372"/>
    <lineage>
        <taxon>Bacteria</taxon>
        <taxon>Bacillati</taxon>
        <taxon>Bacillota</taxon>
        <taxon>Bacilli</taxon>
        <taxon>Bacillales</taxon>
        <taxon>Bacillaceae</taxon>
        <taxon>Bacillus</taxon>
        <taxon>Bacillus cereus group</taxon>
    </lineage>
</organism>
<protein>
    <submittedName>
        <fullName evidence="1">Uncharacterized protein</fullName>
    </submittedName>
</protein>
<dbReference type="EMBL" id="JMQC01000008">
    <property type="protein sequence ID" value="KFM98904.1"/>
    <property type="molecule type" value="Genomic_DNA"/>
</dbReference>
<evidence type="ECO:0000313" key="1">
    <source>
        <dbReference type="EMBL" id="KFM98904.1"/>
    </source>
</evidence>
<reference evidence="1 2" key="1">
    <citation type="submission" date="2014-04" db="EMBL/GenBank/DDBJ databases">
        <authorList>
            <person name="Bishop-Lilly K.A."/>
            <person name="Broomall S.M."/>
            <person name="Chain P.S."/>
            <person name="Chertkov O."/>
            <person name="Coyne S.R."/>
            <person name="Daligault H.E."/>
            <person name="Davenport K.W."/>
            <person name="Erkkila T."/>
            <person name="Frey K.G."/>
            <person name="Gibbons H.S."/>
            <person name="Gu W."/>
            <person name="Jaissle J."/>
            <person name="Johnson S.L."/>
            <person name="Koroleva G.I."/>
            <person name="Ladner J.T."/>
            <person name="Lo C.-C."/>
            <person name="Minogue T.D."/>
            <person name="Munk C."/>
            <person name="Palacios G.F."/>
            <person name="Redden C.L."/>
            <person name="Rosenzweig C.N."/>
            <person name="Scholz M.B."/>
            <person name="Teshima H."/>
            <person name="Xu Y."/>
        </authorList>
    </citation>
    <scope>NUCLEOTIDE SEQUENCE [LARGE SCALE GENOMIC DNA]</scope>
    <source>
        <strain evidence="1 2">BHP</strain>
    </source>
</reference>